<evidence type="ECO:0000256" key="1">
    <source>
        <dbReference type="SAM" id="MobiDB-lite"/>
    </source>
</evidence>
<feature type="region of interest" description="Disordered" evidence="1">
    <location>
        <begin position="23"/>
        <end position="49"/>
    </location>
</feature>
<reference evidence="2" key="1">
    <citation type="submission" date="2017-12" db="EMBL/GenBank/DDBJ databases">
        <title>Sequencing the genomes of 1000 Actinobacteria strains.</title>
        <authorList>
            <person name="Klenk H.-P."/>
        </authorList>
    </citation>
    <scope>NUCLEOTIDE SEQUENCE [LARGE SCALE GENOMIC DNA]</scope>
    <source>
        <strain evidence="2">DSM 44228</strain>
    </source>
</reference>
<feature type="compositionally biased region" description="Gly residues" evidence="1">
    <location>
        <begin position="31"/>
        <end position="49"/>
    </location>
</feature>
<protein>
    <submittedName>
        <fullName evidence="2">Uncharacterized protein</fullName>
    </submittedName>
</protein>
<dbReference type="AlphaFoldDB" id="A0A2N3XXQ3"/>
<organism evidence="2 3">
    <name type="scientific">Saccharopolyspora spinosa</name>
    <dbReference type="NCBI Taxonomy" id="60894"/>
    <lineage>
        <taxon>Bacteria</taxon>
        <taxon>Bacillati</taxon>
        <taxon>Actinomycetota</taxon>
        <taxon>Actinomycetes</taxon>
        <taxon>Pseudonocardiales</taxon>
        <taxon>Pseudonocardiaceae</taxon>
        <taxon>Saccharopolyspora</taxon>
    </lineage>
</organism>
<gene>
    <name evidence="2" type="ORF">A8926_3111</name>
</gene>
<evidence type="ECO:0000313" key="2">
    <source>
        <dbReference type="EMBL" id="PKW15409.1"/>
    </source>
</evidence>
<keyword evidence="3" id="KW-1185">Reference proteome</keyword>
<dbReference type="Proteomes" id="UP000233786">
    <property type="component" value="Unassembled WGS sequence"/>
</dbReference>
<accession>A0A2N3XXQ3</accession>
<name>A0A2N3XXQ3_SACSN</name>
<comment type="caution">
    <text evidence="2">The sequence shown here is derived from an EMBL/GenBank/DDBJ whole genome shotgun (WGS) entry which is preliminary data.</text>
</comment>
<dbReference type="RefSeq" id="WP_010694773.1">
    <property type="nucleotide sequence ID" value="NZ_CP061007.1"/>
</dbReference>
<sequence length="49" mass="5164">MEDQEELVIGVRRLPVVQDRLNLVHGDPSKSGGGDGHGDQGGDGLNIPE</sequence>
<evidence type="ECO:0000313" key="3">
    <source>
        <dbReference type="Proteomes" id="UP000233786"/>
    </source>
</evidence>
<proteinExistence type="predicted"/>
<dbReference type="EMBL" id="PJNB01000001">
    <property type="protein sequence ID" value="PKW15409.1"/>
    <property type="molecule type" value="Genomic_DNA"/>
</dbReference>